<sequence>MELQRRTVIKGAVGGALLAGPFAGFSNAAALGRPGAVAGAAVGTLVPVPDDRDGAVRLHLPQGFHYRSFHESGAASPLTLPDGTRLPGRHDGMGSFDGPGSSVLLVRNHEVNNPTPAFGPTRPYDKMGGGGTTTIQVSRYGVVEDAYTSLSGTMMNCSGGEMPWGSWITCEETVNGPDVGPDFTRRSNVPLQKRHGYVFEVPAGGISEGRPIRKAGRFAHEAVSYDPAEGILYLTEDNFAFPSGFYRYVGRRQWKKPGLDHNGQLQMLAVKGRPQAHLEAHQDTSTVYDVEWVDIDEPDFEFDYVPGEEAPTSNDTAINYVGDQGRAKGAAHFARNEGQVFHDGVVYFTATQGGGAPMTGPDNTNGYGQGFGQVWAYDTREATLRCVYQSESREVLDFPDNVTTSPRGTLILCEDHDQSNYLRGLTQDGELFSIARNVIGSGNDEFAGSTFSPDGHTLFVNIQAGTGMSFAIWGDWESIGV</sequence>
<reference evidence="1 2" key="1">
    <citation type="submission" date="2019-03" db="EMBL/GenBank/DDBJ databases">
        <title>Three New Species of Nocardioides, Nocardioides euryhalodurans sp. nov., Nocardioides seonyuensis sp. nov. and Nocardioides eburneoflavus sp. nov. Iolated from Soil.</title>
        <authorList>
            <person name="Roh S.G."/>
            <person name="Lee C."/>
            <person name="Kim M.-K."/>
            <person name="Kim S.B."/>
        </authorList>
    </citation>
    <scope>NUCLEOTIDE SEQUENCE [LARGE SCALE GENOMIC DNA]</scope>
    <source>
        <strain evidence="1 2">MMS17-SY207-3</strain>
    </source>
</reference>
<dbReference type="EMBL" id="CP038436">
    <property type="protein sequence ID" value="QBX56030.1"/>
    <property type="molecule type" value="Genomic_DNA"/>
</dbReference>
<name>A0A4P7IGY8_9ACTN</name>
<dbReference type="Pfam" id="PF05787">
    <property type="entry name" value="PhoX"/>
    <property type="match status" value="1"/>
</dbReference>
<dbReference type="InterPro" id="IPR006311">
    <property type="entry name" value="TAT_signal"/>
</dbReference>
<dbReference type="PANTHER" id="PTHR35399:SF4">
    <property type="entry name" value="MEMBRANE PROTEIN"/>
    <property type="match status" value="1"/>
</dbReference>
<dbReference type="PROSITE" id="PS51318">
    <property type="entry name" value="TAT"/>
    <property type="match status" value="1"/>
</dbReference>
<organism evidence="1 2">
    <name type="scientific">Nocardioides seonyuensis</name>
    <dbReference type="NCBI Taxonomy" id="2518371"/>
    <lineage>
        <taxon>Bacteria</taxon>
        <taxon>Bacillati</taxon>
        <taxon>Actinomycetota</taxon>
        <taxon>Actinomycetes</taxon>
        <taxon>Propionibacteriales</taxon>
        <taxon>Nocardioidaceae</taxon>
        <taxon>Nocardioides</taxon>
    </lineage>
</organism>
<dbReference type="PANTHER" id="PTHR35399">
    <property type="entry name" value="SLR8030 PROTEIN"/>
    <property type="match status" value="1"/>
</dbReference>
<evidence type="ECO:0000313" key="2">
    <source>
        <dbReference type="Proteomes" id="UP000294853"/>
    </source>
</evidence>
<protein>
    <submittedName>
        <fullName evidence="1">DUF839 domain-containing protein</fullName>
    </submittedName>
</protein>
<dbReference type="OrthoDB" id="5169219at2"/>
<dbReference type="RefSeq" id="WP_135268021.1">
    <property type="nucleotide sequence ID" value="NZ_CP038436.1"/>
</dbReference>
<proteinExistence type="predicted"/>
<dbReference type="Proteomes" id="UP000294853">
    <property type="component" value="Chromosome"/>
</dbReference>
<dbReference type="KEGG" id="nsn:EXE58_11535"/>
<gene>
    <name evidence="1" type="ORF">EXE58_11535</name>
</gene>
<dbReference type="AlphaFoldDB" id="A0A4P7IGY8"/>
<accession>A0A4P7IGY8</accession>
<dbReference type="InterPro" id="IPR008557">
    <property type="entry name" value="PhoX"/>
</dbReference>
<dbReference type="SUPFAM" id="SSF63829">
    <property type="entry name" value="Calcium-dependent phosphotriesterase"/>
    <property type="match status" value="1"/>
</dbReference>
<evidence type="ECO:0000313" key="1">
    <source>
        <dbReference type="EMBL" id="QBX56030.1"/>
    </source>
</evidence>
<keyword evidence="2" id="KW-1185">Reference proteome</keyword>